<name>A0AAD4YXD7_PRUDU</name>
<dbReference type="EMBL" id="JAJFAZ020000006">
    <property type="protein sequence ID" value="KAI5324113.1"/>
    <property type="molecule type" value="Genomic_DNA"/>
</dbReference>
<proteinExistence type="predicted"/>
<evidence type="ECO:0000256" key="1">
    <source>
        <dbReference type="SAM" id="MobiDB-lite"/>
    </source>
</evidence>
<feature type="compositionally biased region" description="Basic and acidic residues" evidence="1">
    <location>
        <begin position="37"/>
        <end position="48"/>
    </location>
</feature>
<evidence type="ECO:0000313" key="3">
    <source>
        <dbReference type="Proteomes" id="UP001054821"/>
    </source>
</evidence>
<organism evidence="2 3">
    <name type="scientific">Prunus dulcis</name>
    <name type="common">Almond</name>
    <name type="synonym">Amygdalus dulcis</name>
    <dbReference type="NCBI Taxonomy" id="3755"/>
    <lineage>
        <taxon>Eukaryota</taxon>
        <taxon>Viridiplantae</taxon>
        <taxon>Streptophyta</taxon>
        <taxon>Embryophyta</taxon>
        <taxon>Tracheophyta</taxon>
        <taxon>Spermatophyta</taxon>
        <taxon>Magnoliopsida</taxon>
        <taxon>eudicotyledons</taxon>
        <taxon>Gunneridae</taxon>
        <taxon>Pentapetalae</taxon>
        <taxon>rosids</taxon>
        <taxon>fabids</taxon>
        <taxon>Rosales</taxon>
        <taxon>Rosaceae</taxon>
        <taxon>Amygdaloideae</taxon>
        <taxon>Amygdaleae</taxon>
        <taxon>Prunus</taxon>
    </lineage>
</organism>
<accession>A0AAD4YXD7</accession>
<dbReference type="AlphaFoldDB" id="A0AAD4YXD7"/>
<comment type="caution">
    <text evidence="2">The sequence shown here is derived from an EMBL/GenBank/DDBJ whole genome shotgun (WGS) entry which is preliminary data.</text>
</comment>
<evidence type="ECO:0000313" key="2">
    <source>
        <dbReference type="EMBL" id="KAI5324113.1"/>
    </source>
</evidence>
<protein>
    <submittedName>
        <fullName evidence="2">Uncharacterized protein</fullName>
    </submittedName>
</protein>
<dbReference type="Proteomes" id="UP001054821">
    <property type="component" value="Chromosome 6"/>
</dbReference>
<reference evidence="2 3" key="1">
    <citation type="journal article" date="2022" name="G3 (Bethesda)">
        <title>Whole-genome sequence and methylome profiling of the almond [Prunus dulcis (Mill.) D.A. Webb] cultivar 'Nonpareil'.</title>
        <authorList>
            <person name="D'Amico-Willman K.M."/>
            <person name="Ouma W.Z."/>
            <person name="Meulia T."/>
            <person name="Sideli G.M."/>
            <person name="Gradziel T.M."/>
            <person name="Fresnedo-Ramirez J."/>
        </authorList>
    </citation>
    <scope>NUCLEOTIDE SEQUENCE [LARGE SCALE GENOMIC DNA]</scope>
    <source>
        <strain evidence="2">Clone GOH B32 T37-40</strain>
    </source>
</reference>
<sequence length="200" mass="22152">MVSVEQYEADPEVYEITLCFGRSIPSADKAQQNEEVDSSKTEKKSKAKEIKVPLLKKIVAKDSKPNTSKTKESSQSHAVKHDILAHLKCIPALLSVYDSLQMSRELREALVVALMSPDLYKSCFKSANVHTTETLKFCASYLAMITFGEDDSLPGSKFHNQPLYVAREVGGTTINRILLDCDSAMILIPLKTFYAIGMSA</sequence>
<gene>
    <name evidence="2" type="ORF">L3X38_033186</name>
</gene>
<keyword evidence="3" id="KW-1185">Reference proteome</keyword>
<feature type="region of interest" description="Disordered" evidence="1">
    <location>
        <begin position="28"/>
        <end position="48"/>
    </location>
</feature>